<feature type="region of interest" description="Disordered" evidence="5">
    <location>
        <begin position="28"/>
        <end position="93"/>
    </location>
</feature>
<comment type="caution">
    <text evidence="8">The sequence shown here is derived from an EMBL/GenBank/DDBJ whole genome shotgun (WGS) entry which is preliminary data.</text>
</comment>
<dbReference type="InterPro" id="IPR036144">
    <property type="entry name" value="RibA-like_sf"/>
</dbReference>
<organism evidence="8 9">
    <name type="scientific">Pyrrhoderma noxium</name>
    <dbReference type="NCBI Taxonomy" id="2282107"/>
    <lineage>
        <taxon>Eukaryota</taxon>
        <taxon>Fungi</taxon>
        <taxon>Dikarya</taxon>
        <taxon>Basidiomycota</taxon>
        <taxon>Agaricomycotina</taxon>
        <taxon>Agaricomycetes</taxon>
        <taxon>Hymenochaetales</taxon>
        <taxon>Hymenochaetaceae</taxon>
        <taxon>Pyrrhoderma</taxon>
    </lineage>
</organism>
<dbReference type="CDD" id="cd00641">
    <property type="entry name" value="GTP_cyclohydro2"/>
    <property type="match status" value="1"/>
</dbReference>
<feature type="domain" description="GTP cyclohydrolase N-terminal" evidence="7">
    <location>
        <begin position="101"/>
        <end position="309"/>
    </location>
</feature>
<evidence type="ECO:0000256" key="4">
    <source>
        <dbReference type="ARBA" id="ARBA00023134"/>
    </source>
</evidence>
<dbReference type="PANTHER" id="PTHR47259:SF2">
    <property type="entry name" value="URACIL-REGULATED PROTEIN 1"/>
    <property type="match status" value="1"/>
</dbReference>
<dbReference type="OrthoDB" id="57939at2759"/>
<keyword evidence="4" id="KW-0342">GTP-binding</keyword>
<dbReference type="GO" id="GO:0003935">
    <property type="term" value="F:GTP cyclohydrolase II activity"/>
    <property type="evidence" value="ECO:0007669"/>
    <property type="project" value="InterPro"/>
</dbReference>
<dbReference type="Gene3D" id="3.40.50.10990">
    <property type="entry name" value="GTP cyclohydrolase II"/>
    <property type="match status" value="1"/>
</dbReference>
<dbReference type="InterPro" id="IPR032677">
    <property type="entry name" value="GTP_cyclohydro_II"/>
</dbReference>
<feature type="domain" description="GTP cyclohydrolase II" evidence="6">
    <location>
        <begin position="350"/>
        <end position="482"/>
    </location>
</feature>
<dbReference type="PANTHER" id="PTHR47259">
    <property type="match status" value="1"/>
</dbReference>
<evidence type="ECO:0000256" key="1">
    <source>
        <dbReference type="ARBA" id="ARBA00008131"/>
    </source>
</evidence>
<dbReference type="Proteomes" id="UP000217199">
    <property type="component" value="Unassembled WGS sequence"/>
</dbReference>
<evidence type="ECO:0000259" key="7">
    <source>
        <dbReference type="Pfam" id="PF12471"/>
    </source>
</evidence>
<dbReference type="STRING" id="2282107.A0A286UC94"/>
<comment type="similarity">
    <text evidence="1">Belongs to the GTP cyclohydrolase II family.</text>
</comment>
<dbReference type="InParanoid" id="A0A286UC94"/>
<protein>
    <submittedName>
        <fullName evidence="8">Uracil-regulated 1</fullName>
    </submittedName>
</protein>
<evidence type="ECO:0000313" key="9">
    <source>
        <dbReference type="Proteomes" id="UP000217199"/>
    </source>
</evidence>
<dbReference type="GO" id="GO:0009231">
    <property type="term" value="P:riboflavin biosynthetic process"/>
    <property type="evidence" value="ECO:0007669"/>
    <property type="project" value="InterPro"/>
</dbReference>
<feature type="compositionally biased region" description="Low complexity" evidence="5">
    <location>
        <begin position="59"/>
        <end position="83"/>
    </location>
</feature>
<proteinExistence type="inferred from homology"/>
<keyword evidence="3" id="KW-0378">Hydrolase</keyword>
<name>A0A286UC94_9AGAM</name>
<keyword evidence="2" id="KW-0547">Nucleotide-binding</keyword>
<dbReference type="AlphaFoldDB" id="A0A286UC94"/>
<dbReference type="InterPro" id="IPR022163">
    <property type="entry name" value="GTP_CH_N"/>
</dbReference>
<dbReference type="NCBIfam" id="NF005536">
    <property type="entry name" value="PRK07198.1"/>
    <property type="match status" value="1"/>
</dbReference>
<gene>
    <name evidence="8" type="ORF">PNOK_0728600</name>
</gene>
<dbReference type="Pfam" id="PF12471">
    <property type="entry name" value="GTP_CH_N"/>
    <property type="match status" value="1"/>
</dbReference>
<evidence type="ECO:0000313" key="8">
    <source>
        <dbReference type="EMBL" id="PAV17222.1"/>
    </source>
</evidence>
<evidence type="ECO:0000259" key="6">
    <source>
        <dbReference type="Pfam" id="PF00925"/>
    </source>
</evidence>
<evidence type="ECO:0000256" key="2">
    <source>
        <dbReference type="ARBA" id="ARBA00022741"/>
    </source>
</evidence>
<evidence type="ECO:0000256" key="5">
    <source>
        <dbReference type="SAM" id="MobiDB-lite"/>
    </source>
</evidence>
<evidence type="ECO:0000256" key="3">
    <source>
        <dbReference type="ARBA" id="ARBA00022801"/>
    </source>
</evidence>
<sequence length="531" mass="58177">MSTSDAILTQILAQLQNLQKSQQVLSAKVDAITSSPSESRSGIPIPGRETPSLSTEPHAASPTSSVVAFSPPSASSALSSSPAKNDSLLSDKDRERTLYPQRVILTTYPDQHGIKPFPLTWGAQDPKIRGPVICSRLSSSIKQRNAIGAHSGSYSIYRALAVAIGTLSPTHKPAYALTEPPVPIPPVPAWFNPKKIVSFDPWGHLVPQVFRDEMEVKGLDVRPSIAVTKAHIKLSELDEAARAGSIPIDGKIVLKSRPILNEDGSESNKDPGVELVSSKAAVEPVWYLPGVAERFGISESLLRRALFEDTGGMYPELITRPDVKVFLPPIGGLTVYIFGPPEYMRDETKELTLRVHDECNGSDVFGSDICTCKPYLTFAIEECVKTAQRGGVGVVVYFRKEGRALGEVTKYLVYNLRKRGGDSADKYFKSTELIAGVKDMRFQALMPDILHWLGITKIHNMVSMSDMKYNAIVESGIPIIKRYDIPEHLIPPDSRVEIDAKIAAGYFTSGKKITEADLVKTVGRTWEETEH</sequence>
<dbReference type="Pfam" id="PF00925">
    <property type="entry name" value="GTP_cyclohydro2"/>
    <property type="match status" value="1"/>
</dbReference>
<reference evidence="8 9" key="1">
    <citation type="journal article" date="2017" name="Mol. Ecol.">
        <title>Comparative and population genomic landscape of Phellinus noxius: A hypervariable fungus causing root rot in trees.</title>
        <authorList>
            <person name="Chung C.L."/>
            <person name="Lee T.J."/>
            <person name="Akiba M."/>
            <person name="Lee H.H."/>
            <person name="Kuo T.H."/>
            <person name="Liu D."/>
            <person name="Ke H.M."/>
            <person name="Yokoi T."/>
            <person name="Roa M.B."/>
            <person name="Lu M.J."/>
            <person name="Chang Y.Y."/>
            <person name="Ann P.J."/>
            <person name="Tsai J.N."/>
            <person name="Chen C.Y."/>
            <person name="Tzean S.S."/>
            <person name="Ota Y."/>
            <person name="Hattori T."/>
            <person name="Sahashi N."/>
            <person name="Liou R.F."/>
            <person name="Kikuchi T."/>
            <person name="Tsai I.J."/>
        </authorList>
    </citation>
    <scope>NUCLEOTIDE SEQUENCE [LARGE SCALE GENOMIC DNA]</scope>
    <source>
        <strain evidence="8 9">FFPRI411160</strain>
    </source>
</reference>
<dbReference type="SUPFAM" id="SSF142695">
    <property type="entry name" value="RibA-like"/>
    <property type="match status" value="1"/>
</dbReference>
<dbReference type="GO" id="GO:0005525">
    <property type="term" value="F:GTP binding"/>
    <property type="evidence" value="ECO:0007669"/>
    <property type="project" value="UniProtKB-KW"/>
</dbReference>
<dbReference type="EMBL" id="NBII01000007">
    <property type="protein sequence ID" value="PAV17222.1"/>
    <property type="molecule type" value="Genomic_DNA"/>
</dbReference>
<dbReference type="InterPro" id="IPR000926">
    <property type="entry name" value="RibA"/>
</dbReference>
<keyword evidence="9" id="KW-1185">Reference proteome</keyword>
<accession>A0A286UC94</accession>